<reference evidence="2 3" key="1">
    <citation type="submission" date="2020-03" db="EMBL/GenBank/DDBJ databases">
        <title>Nocardioides sp. nov., isolated from fish.</title>
        <authorList>
            <person name="Hyun D.-W."/>
            <person name="Bae J.-W."/>
        </authorList>
    </citation>
    <scope>NUCLEOTIDE SEQUENCE [LARGE SCALE GENOMIC DNA]</scope>
    <source>
        <strain evidence="2 3">HDW12A</strain>
    </source>
</reference>
<protein>
    <submittedName>
        <fullName evidence="2">XRE family transcriptional regulator</fullName>
    </submittedName>
</protein>
<keyword evidence="3" id="KW-1185">Reference proteome</keyword>
<feature type="compositionally biased region" description="Basic and acidic residues" evidence="1">
    <location>
        <begin position="285"/>
        <end position="296"/>
    </location>
</feature>
<dbReference type="EMBL" id="CP049866">
    <property type="protein sequence ID" value="QIK75978.1"/>
    <property type="molecule type" value="Genomic_DNA"/>
</dbReference>
<evidence type="ECO:0000313" key="2">
    <source>
        <dbReference type="EMBL" id="QIK75978.1"/>
    </source>
</evidence>
<evidence type="ECO:0000313" key="3">
    <source>
        <dbReference type="Proteomes" id="UP000502035"/>
    </source>
</evidence>
<feature type="region of interest" description="Disordered" evidence="1">
    <location>
        <begin position="275"/>
        <end position="296"/>
    </location>
</feature>
<name>A0A6G7YH66_9ACTN</name>
<dbReference type="KEGG" id="npi:G7071_11560"/>
<organism evidence="2 3">
    <name type="scientific">Nocardioides piscis</name>
    <dbReference type="NCBI Taxonomy" id="2714938"/>
    <lineage>
        <taxon>Bacteria</taxon>
        <taxon>Bacillati</taxon>
        <taxon>Actinomycetota</taxon>
        <taxon>Actinomycetes</taxon>
        <taxon>Propionibacteriales</taxon>
        <taxon>Nocardioidaceae</taxon>
        <taxon>Nocardioides</taxon>
    </lineage>
</organism>
<dbReference type="RefSeq" id="WP_166318799.1">
    <property type="nucleotide sequence ID" value="NZ_CP049866.1"/>
</dbReference>
<evidence type="ECO:0000256" key="1">
    <source>
        <dbReference type="SAM" id="MobiDB-lite"/>
    </source>
</evidence>
<proteinExistence type="predicted"/>
<accession>A0A6G7YH66</accession>
<sequence>MSVASGSFADELRRAIDRRGLGLERIRDHLDQRGVVVSVATLSYWQSGRSLPGRKASIAAIPHLEEVLALSPGQLGNMLPLTRDRPRRCAAQDLRALWPEPPVAEVLEQLDTRWDLELDRVTLHDVVRLGADRRQARLTVRQVMRARCDGPDRRVVIHFQDDRGVAPPDFRAVQGCEVRRTVRSAEHGVAGAELVFHHPLSRGETVVVEYEVISSSPGPLESQYTRRLRMPMREYLLQVEFHPDALPHEVAAVTEETRTVIGLDREHRAHLAHTDATPGTTGIRWDWHDDGPGAGS</sequence>
<gene>
    <name evidence="2" type="ORF">G7071_11560</name>
</gene>
<dbReference type="AlphaFoldDB" id="A0A6G7YH66"/>
<dbReference type="Proteomes" id="UP000502035">
    <property type="component" value="Chromosome"/>
</dbReference>